<reference evidence="3 4" key="1">
    <citation type="journal article" date="2016" name="Mol. Biol. Evol.">
        <title>Comparative Genomics of Early-Diverging Mushroom-Forming Fungi Provides Insights into the Origins of Lignocellulose Decay Capabilities.</title>
        <authorList>
            <person name="Nagy L.G."/>
            <person name="Riley R."/>
            <person name="Tritt A."/>
            <person name="Adam C."/>
            <person name="Daum C."/>
            <person name="Floudas D."/>
            <person name="Sun H."/>
            <person name="Yadav J.S."/>
            <person name="Pangilinan J."/>
            <person name="Larsson K.H."/>
            <person name="Matsuura K."/>
            <person name="Barry K."/>
            <person name="Labutti K."/>
            <person name="Kuo R."/>
            <person name="Ohm R.A."/>
            <person name="Bhattacharya S.S."/>
            <person name="Shirouzu T."/>
            <person name="Yoshinaga Y."/>
            <person name="Martin F.M."/>
            <person name="Grigoriev I.V."/>
            <person name="Hibbett D.S."/>
        </authorList>
    </citation>
    <scope>NUCLEOTIDE SEQUENCE [LARGE SCALE GENOMIC DNA]</scope>
    <source>
        <strain evidence="3 4">93-53</strain>
    </source>
</reference>
<evidence type="ECO:0000256" key="2">
    <source>
        <dbReference type="SAM" id="MobiDB-lite"/>
    </source>
</evidence>
<evidence type="ECO:0000256" key="1">
    <source>
        <dbReference type="SAM" id="Coils"/>
    </source>
</evidence>
<organism evidence="3 4">
    <name type="scientific">Laetiporus sulphureus 93-53</name>
    <dbReference type="NCBI Taxonomy" id="1314785"/>
    <lineage>
        <taxon>Eukaryota</taxon>
        <taxon>Fungi</taxon>
        <taxon>Dikarya</taxon>
        <taxon>Basidiomycota</taxon>
        <taxon>Agaricomycotina</taxon>
        <taxon>Agaricomycetes</taxon>
        <taxon>Polyporales</taxon>
        <taxon>Laetiporus</taxon>
    </lineage>
</organism>
<dbReference type="InParanoid" id="A0A165B7V9"/>
<feature type="coiled-coil region" evidence="1">
    <location>
        <begin position="258"/>
        <end position="306"/>
    </location>
</feature>
<evidence type="ECO:0000313" key="3">
    <source>
        <dbReference type="EMBL" id="KZT00446.1"/>
    </source>
</evidence>
<keyword evidence="4" id="KW-1185">Reference proteome</keyword>
<gene>
    <name evidence="3" type="ORF">LAESUDRAFT_764644</name>
</gene>
<dbReference type="AlphaFoldDB" id="A0A165B7V9"/>
<dbReference type="RefSeq" id="XP_040758186.1">
    <property type="nucleotide sequence ID" value="XM_040913481.1"/>
</dbReference>
<accession>A0A165B7V9</accession>
<feature type="region of interest" description="Disordered" evidence="2">
    <location>
        <begin position="1"/>
        <end position="30"/>
    </location>
</feature>
<feature type="coiled-coil region" evidence="1">
    <location>
        <begin position="49"/>
        <end position="118"/>
    </location>
</feature>
<evidence type="ECO:0000313" key="4">
    <source>
        <dbReference type="Proteomes" id="UP000076871"/>
    </source>
</evidence>
<dbReference type="GeneID" id="63830509"/>
<dbReference type="EMBL" id="KV427686">
    <property type="protein sequence ID" value="KZT00446.1"/>
    <property type="molecule type" value="Genomic_DNA"/>
</dbReference>
<sequence>MQERRNTDDEFRVRADLDRGEHSSEEPSLARETGSFIDIETLVALRGKLQEAALTIETRTQAIDSLEERIRSSSATIELQKSALLEAEEAKATAEAAKVRAEEELSGTQQRLASTRAELNETLNGFAAVQRELENATALTESKVAEVDAERRSRAAIEKELYDAHKQKRELETAHLQIDGPRNTREDRGAIYETQEIAERIAEADAARDLQAGLERELCASQQEEQQLKSILASVRAELEAQICETDAASAALASSANQDLQDTLAQTAAELDTKTSKLEAERIAHNKLEEMLSTVQEERRETAATLTRITGELQAHLVGLKEGRRARAAIEDQLRACTSDLENTILQLRRNNDQHCQ</sequence>
<name>A0A165B7V9_9APHY</name>
<keyword evidence="1" id="KW-0175">Coiled coil</keyword>
<feature type="compositionally biased region" description="Basic and acidic residues" evidence="2">
    <location>
        <begin position="1"/>
        <end position="29"/>
    </location>
</feature>
<dbReference type="Proteomes" id="UP000076871">
    <property type="component" value="Unassembled WGS sequence"/>
</dbReference>
<proteinExistence type="predicted"/>
<protein>
    <submittedName>
        <fullName evidence="3">Uncharacterized protein</fullName>
    </submittedName>
</protein>